<comment type="caution">
    <text evidence="1">The sequence shown here is derived from an EMBL/GenBank/DDBJ whole genome shotgun (WGS) entry which is preliminary data.</text>
</comment>
<reference evidence="1 2" key="1">
    <citation type="submission" date="2022-12" db="EMBL/GenBank/DDBJ databases">
        <title>Metagenome assembled genome from gulf of manar.</title>
        <authorList>
            <person name="Kohli P."/>
            <person name="Pk S."/>
            <person name="Venkata Ramana C."/>
            <person name="Sasikala C."/>
        </authorList>
    </citation>
    <scope>NUCLEOTIDE SEQUENCE [LARGE SCALE GENOMIC DNA]</scope>
    <source>
        <strain evidence="1">JB008</strain>
    </source>
</reference>
<dbReference type="AlphaFoldDB" id="A0AAJ1IDW8"/>
<organism evidence="1 2">
    <name type="scientific">Candidatus Thalassospirochaeta sargassi</name>
    <dbReference type="NCBI Taxonomy" id="3119039"/>
    <lineage>
        <taxon>Bacteria</taxon>
        <taxon>Pseudomonadati</taxon>
        <taxon>Spirochaetota</taxon>
        <taxon>Spirochaetia</taxon>
        <taxon>Spirochaetales</taxon>
        <taxon>Spirochaetaceae</taxon>
        <taxon>Candidatus Thalassospirochaeta</taxon>
    </lineage>
</organism>
<evidence type="ECO:0000313" key="2">
    <source>
        <dbReference type="Proteomes" id="UP001221217"/>
    </source>
</evidence>
<accession>A0AAJ1IDW8</accession>
<dbReference type="EMBL" id="JAQQAL010000028">
    <property type="protein sequence ID" value="MDC7227527.1"/>
    <property type="molecule type" value="Genomic_DNA"/>
</dbReference>
<evidence type="ECO:0000313" key="1">
    <source>
        <dbReference type="EMBL" id="MDC7227527.1"/>
    </source>
</evidence>
<sequence>MVLSPIILQKDLLFFYPHPQLLIISPGVTTLDSSEIDYTVPICEIGSDSAWKELKKIADLYKADLYYRYDGALRFFSPYETTYSTPTAEWTFIADCSKEQSTSESLVRGKITKSNNSISANRCKVEFKEYESFDEQIIFLSTENYDASTGYCNIEIAGTSYYPGDGATDYASLQYKDPIKNVTITIGTDVQTPTIGTTGSGCDIEYTGGSLQLVSFNGSTSATKQEAGASQIILYNPTASTCTITKLTIRGVPHIATKTNTVEDIDPSLTYVYEEVEESIEGKYASTVEQAQSACFRTVEYGRVKRKSIKFQSDWCPLLQKGVVINFKEEGESDQIYKITQFTHKNKGTQFYTEIEADEFIDTSTVTRTISKGLTISPDITTKQNEDVEQSINDVEEIVSQVPTINELNSDATFTSVGDDSTTIPTIPILTLTPLFNGMKLEMDMQENLSNFKCFEMQVSGDNLDWYSLQTDGTDFKDTLDADTDYSYGRYIHSPIPQAGTSEEPTGQLVYYRVRRKTKENITSSWSTVQSATTLLLQSSDIPINTISTNKLETNFLETAFAEVDDELVIGSDSTDPTNPDRGDRLITIDENKILIQEVSDPNDFYENNKIQIGGVDEDDVFVSGVACKQVVNPAVDFPKQEFKPSPSYHIVSFEDGYETDTGEFESSYSDLRTTVWSKYGDYSFTSSGATEWLGRVEYEHHHDLDDEFICTCWLNYDTLISYEDTWDIFRLNNNYDDGTFRITVFIDVVGATSTIKLELKEIVGTQVEQLVYVAGPSYTTAPGELFIKAFYSPNTNTLKLSVNNVDYTASPVPLSISGTIDYGYLSAYSVNSTHGVTYLDDIVWSSEASIDLDIFEQHYYHDAPWTGPYSAKDIVLIPESGGRVFIDGGLKINGDNEIVEWINVPEVDMFGSWEKYDDYTTYGSARYYKDDAGIVHVELMVKNGSTTDNIIKLPEGYRPDHKILTHGYSAAGACRIDIGTDGYVTCKTNCSSTWTAFTHSFAVGGGNSNPTVGAKGDKGDKGDAGLATQWSAGTYNYGQIVSNGNYLWIVIATSTTEEPSDYSSDWRKWDNTNLITTSTSDPSGGLDGDIWIKI</sequence>
<name>A0AAJ1IDW8_9SPIO</name>
<protein>
    <submittedName>
        <fullName evidence="1">Uncharacterized protein</fullName>
    </submittedName>
</protein>
<gene>
    <name evidence="1" type="ORF">PQJ61_12250</name>
</gene>
<proteinExistence type="predicted"/>
<dbReference type="Proteomes" id="UP001221217">
    <property type="component" value="Unassembled WGS sequence"/>
</dbReference>